<dbReference type="CDD" id="cd17406">
    <property type="entry name" value="MFS_unc93A_like"/>
    <property type="match status" value="1"/>
</dbReference>
<evidence type="ECO:0000256" key="7">
    <source>
        <dbReference type="SAM" id="MobiDB-lite"/>
    </source>
</evidence>
<dbReference type="SUPFAM" id="SSF103473">
    <property type="entry name" value="MFS general substrate transporter"/>
    <property type="match status" value="1"/>
</dbReference>
<dbReference type="Gene3D" id="1.20.1250.20">
    <property type="entry name" value="MFS general substrate transporter like domains"/>
    <property type="match status" value="2"/>
</dbReference>
<feature type="transmembrane region" description="Helical" evidence="8">
    <location>
        <begin position="74"/>
        <end position="92"/>
    </location>
</feature>
<evidence type="ECO:0000256" key="1">
    <source>
        <dbReference type="ARBA" id="ARBA00004141"/>
    </source>
</evidence>
<feature type="transmembrane region" description="Helical" evidence="8">
    <location>
        <begin position="263"/>
        <end position="281"/>
    </location>
</feature>
<name>A0ABM1AT39_MICOH</name>
<feature type="transmembrane region" description="Helical" evidence="8">
    <location>
        <begin position="12"/>
        <end position="30"/>
    </location>
</feature>
<feature type="transmembrane region" description="Helical" evidence="8">
    <location>
        <begin position="391"/>
        <end position="411"/>
    </location>
</feature>
<evidence type="ECO:0000256" key="6">
    <source>
        <dbReference type="ARBA" id="ARBA00040854"/>
    </source>
</evidence>
<feature type="compositionally biased region" description="Basic and acidic residues" evidence="7">
    <location>
        <begin position="449"/>
        <end position="463"/>
    </location>
</feature>
<evidence type="ECO:0000256" key="2">
    <source>
        <dbReference type="ARBA" id="ARBA00009172"/>
    </source>
</evidence>
<evidence type="ECO:0000256" key="8">
    <source>
        <dbReference type="SAM" id="Phobius"/>
    </source>
</evidence>
<keyword evidence="9" id="KW-1185">Reference proteome</keyword>
<reference evidence="10" key="1">
    <citation type="submission" date="2025-08" db="UniProtKB">
        <authorList>
            <consortium name="RefSeq"/>
        </authorList>
    </citation>
    <scope>IDENTIFICATION</scope>
</reference>
<comment type="subcellular location">
    <subcellularLocation>
        <location evidence="1">Membrane</location>
        <topology evidence="1">Multi-pass membrane protein</topology>
    </subcellularLocation>
</comment>
<feature type="transmembrane region" description="Helical" evidence="8">
    <location>
        <begin position="328"/>
        <end position="347"/>
    </location>
</feature>
<feature type="transmembrane region" description="Helical" evidence="8">
    <location>
        <begin position="98"/>
        <end position="122"/>
    </location>
</feature>
<dbReference type="InterPro" id="IPR010291">
    <property type="entry name" value="Ion_channel_UNC-93"/>
</dbReference>
<dbReference type="PANTHER" id="PTHR19444:SF13">
    <property type="entry name" value="PROTEIN UNC-93 HOMOLOG A"/>
    <property type="match status" value="1"/>
</dbReference>
<dbReference type="Pfam" id="PF05978">
    <property type="entry name" value="UNC-93"/>
    <property type="match status" value="1"/>
</dbReference>
<feature type="transmembrane region" description="Helical" evidence="8">
    <location>
        <begin position="417"/>
        <end position="434"/>
    </location>
</feature>
<accession>A0ABM1AT39</accession>
<feature type="transmembrane region" description="Helical" evidence="8">
    <location>
        <begin position="204"/>
        <end position="227"/>
    </location>
</feature>
<evidence type="ECO:0000256" key="4">
    <source>
        <dbReference type="ARBA" id="ARBA00022989"/>
    </source>
</evidence>
<keyword evidence="5 8" id="KW-0472">Membrane</keyword>
<keyword evidence="4 8" id="KW-1133">Transmembrane helix</keyword>
<dbReference type="InterPro" id="IPR051951">
    <property type="entry name" value="UNC-93_regulatory"/>
</dbReference>
<keyword evidence="3 8" id="KW-0812">Transmembrane</keyword>
<feature type="transmembrane region" description="Helical" evidence="8">
    <location>
        <begin position="293"/>
        <end position="316"/>
    </location>
</feature>
<dbReference type="PANTHER" id="PTHR19444">
    <property type="entry name" value="UNC-93 RELATED"/>
    <property type="match status" value="1"/>
</dbReference>
<dbReference type="Proteomes" id="UP000694915">
    <property type="component" value="Linkage group LG9"/>
</dbReference>
<evidence type="ECO:0000256" key="3">
    <source>
        <dbReference type="ARBA" id="ARBA00022692"/>
    </source>
</evidence>
<dbReference type="GeneID" id="101986977"/>
<comment type="similarity">
    <text evidence="2">Belongs to the unc-93 family.</text>
</comment>
<organism evidence="9 10">
    <name type="scientific">Microtus ochrogaster</name>
    <name type="common">Prairie vole</name>
    <dbReference type="NCBI Taxonomy" id="79684"/>
    <lineage>
        <taxon>Eukaryota</taxon>
        <taxon>Metazoa</taxon>
        <taxon>Chordata</taxon>
        <taxon>Craniata</taxon>
        <taxon>Vertebrata</taxon>
        <taxon>Euteleostomi</taxon>
        <taxon>Mammalia</taxon>
        <taxon>Eutheria</taxon>
        <taxon>Euarchontoglires</taxon>
        <taxon>Glires</taxon>
        <taxon>Rodentia</taxon>
        <taxon>Myomorpha</taxon>
        <taxon>Muroidea</taxon>
        <taxon>Cricetidae</taxon>
        <taxon>Arvicolinae</taxon>
        <taxon>Microtus</taxon>
    </lineage>
</organism>
<feature type="transmembrane region" description="Helical" evidence="8">
    <location>
        <begin position="42"/>
        <end position="62"/>
    </location>
</feature>
<gene>
    <name evidence="10" type="primary">Unc93a</name>
</gene>
<feature type="region of interest" description="Disordered" evidence="7">
    <location>
        <begin position="444"/>
        <end position="463"/>
    </location>
</feature>
<evidence type="ECO:0000313" key="9">
    <source>
        <dbReference type="Proteomes" id="UP000694915"/>
    </source>
</evidence>
<evidence type="ECO:0000313" key="10">
    <source>
        <dbReference type="RefSeq" id="XP_013207771.1"/>
    </source>
</evidence>
<dbReference type="InterPro" id="IPR036259">
    <property type="entry name" value="MFS_trans_sf"/>
</dbReference>
<evidence type="ECO:0000256" key="5">
    <source>
        <dbReference type="ARBA" id="ARBA00023136"/>
    </source>
</evidence>
<sequence length="463" mass="50840">MSVCVMGKNLKNVLVVSCGFFLLFTAYGGLQNLQSSLYNEDGLGVATLSTIYCAMMLSSMFLPPVLIKKFGCKWTMAGSMCCYMTFSLANFYPNWYTLIPASVLLGLGAAPLWSAQCTYITIMGNLQAQKEGKLAKDVVNQYFGLFFLIFQSSGMWGNLISSLVFSQTPSKVAIPEDQLKSCGAKDCLMDTEVSNSTYHPSHHLTYTLLGIFNGSSVLAILLVSVFLESVENRLASEGEARPRSPPLLSTVLSTFSLFKDKRLCLLMFLPLYSGLHQGFLYGEYTKSYATCALGIHFVGYVMICFSAVTSLCSLLYGKISKYTGRAALYVTGATIHLVCIIILLLWHPNPAQLPVFFILSGLWGMADAVWQTQNNALYGVLFEKKKEAAFANYRLGEALGFVIAFGYSSFLCVRTKLYILLGILSLTITAYGTVEYLESRAAGKAPPAGEKREAGKEEMKTEI</sequence>
<proteinExistence type="inferred from homology"/>
<dbReference type="RefSeq" id="XP_013207771.1">
    <property type="nucleotide sequence ID" value="XM_013352317.2"/>
</dbReference>
<feature type="transmembrane region" description="Helical" evidence="8">
    <location>
        <begin position="142"/>
        <end position="165"/>
    </location>
</feature>
<protein>
    <recommendedName>
        <fullName evidence="6">Protein unc-93 homolog A</fullName>
    </recommendedName>
</protein>